<comment type="similarity">
    <text evidence="6">Belongs to the adenylate cyclase family. DacB/CdaS subfamily.</text>
</comment>
<dbReference type="InterPro" id="IPR019457">
    <property type="entry name" value="CdaS_N"/>
</dbReference>
<dbReference type="HAMAP" id="MF_00838">
    <property type="entry name" value="DacB"/>
    <property type="match status" value="1"/>
</dbReference>
<dbReference type="Gene3D" id="1.10.287.770">
    <property type="entry name" value="YojJ-like"/>
    <property type="match status" value="1"/>
</dbReference>
<dbReference type="Proteomes" id="UP001284771">
    <property type="component" value="Unassembled WGS sequence"/>
</dbReference>
<evidence type="ECO:0000259" key="7">
    <source>
        <dbReference type="PROSITE" id="PS51794"/>
    </source>
</evidence>
<evidence type="ECO:0000313" key="8">
    <source>
        <dbReference type="EMBL" id="MDW8517924.1"/>
    </source>
</evidence>
<keyword evidence="9" id="KW-1185">Reference proteome</keyword>
<protein>
    <recommendedName>
        <fullName evidence="6">Diadenylate cyclase</fullName>
        <shortName evidence="6">DAC</shortName>
        <ecNumber evidence="6">2.7.7.85</ecNumber>
    </recommendedName>
    <alternativeName>
        <fullName evidence="6">Cyclic-di-AMP synthase</fullName>
        <shortName evidence="6">c-di-AMP synthase</shortName>
    </alternativeName>
</protein>
<dbReference type="Gene3D" id="3.40.1700.10">
    <property type="entry name" value="DNA integrity scanning protein, DisA, N-terminal domain"/>
    <property type="match status" value="1"/>
</dbReference>
<dbReference type="InterPro" id="IPR050338">
    <property type="entry name" value="DisA"/>
</dbReference>
<keyword evidence="5 6" id="KW-0067">ATP-binding</keyword>
<dbReference type="NCBIfam" id="NF038328">
    <property type="entry name" value="c-di-AMP_CdaS"/>
    <property type="match status" value="1"/>
</dbReference>
<name>A0ABU4JAB5_9BACI</name>
<evidence type="ECO:0000256" key="5">
    <source>
        <dbReference type="ARBA" id="ARBA00022840"/>
    </source>
</evidence>
<proteinExistence type="inferred from homology"/>
<keyword evidence="6" id="KW-1003">Cell membrane</keyword>
<dbReference type="Pfam" id="PF02457">
    <property type="entry name" value="DAC"/>
    <property type="match status" value="1"/>
</dbReference>
<evidence type="ECO:0000256" key="4">
    <source>
        <dbReference type="ARBA" id="ARBA00022741"/>
    </source>
</evidence>
<evidence type="ECO:0000256" key="6">
    <source>
        <dbReference type="HAMAP-Rule" id="MF_00838"/>
    </source>
</evidence>
<comment type="caution">
    <text evidence="8">The sequence shown here is derived from an EMBL/GenBank/DDBJ whole genome shotgun (WGS) entry which is preliminary data.</text>
</comment>
<dbReference type="PROSITE" id="PS51794">
    <property type="entry name" value="DAC"/>
    <property type="match status" value="1"/>
</dbReference>
<dbReference type="RefSeq" id="WP_138116260.1">
    <property type="nucleotide sequence ID" value="NZ_CP040366.1"/>
</dbReference>
<sequence>MLKNKELKNMNCDFSPMKQQLSKEIHHITNGLQQSLEVLGDENYCVLGDFKELKRNFIQMESVAASFYLNCYLSSFTDKYEDLSFSVQQLSNRRHGALIVVERQDSLDSLIQKGTALGANLTAMLLETIFYPGNPLHDGAVLIRANQIVSAANVLPLTTTVISEEKLGTRHRAALGLTEKSDALVLVVSEETGRISFALNGKLYPITTPQSLH</sequence>
<comment type="function">
    <text evidence="6">Catalyzes the condensation of 2 ATP molecules into cyclic di-AMP (c-di-AMP), a second messenger used to regulate differing processes in different bacteria.</text>
</comment>
<gene>
    <name evidence="8" type="primary">cdaS</name>
    <name evidence="6" type="synonym">dacB</name>
    <name evidence="8" type="ORF">RIB56_17585</name>
</gene>
<evidence type="ECO:0000256" key="2">
    <source>
        <dbReference type="ARBA" id="ARBA00022679"/>
    </source>
</evidence>
<keyword evidence="3 6" id="KW-0548">Nucleotidyltransferase</keyword>
<keyword evidence="6" id="KW-0812">Transmembrane</keyword>
<evidence type="ECO:0000256" key="3">
    <source>
        <dbReference type="ARBA" id="ARBA00022695"/>
    </source>
</evidence>
<evidence type="ECO:0000313" key="9">
    <source>
        <dbReference type="Proteomes" id="UP001284771"/>
    </source>
</evidence>
<keyword evidence="2 6" id="KW-0808">Transferase</keyword>
<reference evidence="9" key="1">
    <citation type="submission" date="2023-07" db="EMBL/GenBank/DDBJ databases">
        <title>Draft genomic sequences of Priestia flexa CCM isolated from the soil of an abandoned mine contaminated by free cyanide in the high Andean zone of Tacna, Peru.</title>
        <authorList>
            <person name="Caceda Quiroz C.J."/>
            <person name="Maraza Chooque G.J."/>
            <person name="Fora Quispe G.L."/>
            <person name="Carpio Mamani M."/>
        </authorList>
    </citation>
    <scope>NUCLEOTIDE SEQUENCE [LARGE SCALE GENOMIC DNA]</scope>
    <source>
        <strain evidence="9">CCM</strain>
    </source>
</reference>
<dbReference type="InterPro" id="IPR036888">
    <property type="entry name" value="DNA_integrity_DisA_N_sf"/>
</dbReference>
<dbReference type="GO" id="GO:0106408">
    <property type="term" value="F:diadenylate cyclase activity"/>
    <property type="evidence" value="ECO:0007669"/>
    <property type="project" value="UniProtKB-EC"/>
</dbReference>
<dbReference type="EMBL" id="JAWUZT010000068">
    <property type="protein sequence ID" value="MDW8517924.1"/>
    <property type="molecule type" value="Genomic_DNA"/>
</dbReference>
<organism evidence="8 9">
    <name type="scientific">Priestia flexa</name>
    <dbReference type="NCBI Taxonomy" id="86664"/>
    <lineage>
        <taxon>Bacteria</taxon>
        <taxon>Bacillati</taxon>
        <taxon>Bacillota</taxon>
        <taxon>Bacilli</taxon>
        <taxon>Bacillales</taxon>
        <taxon>Bacillaceae</taxon>
        <taxon>Priestia</taxon>
    </lineage>
</organism>
<keyword evidence="6" id="KW-1133">Transmembrane helix</keyword>
<comment type="subunit">
    <text evidence="6">Probably oligomerizes.</text>
</comment>
<evidence type="ECO:0000256" key="1">
    <source>
        <dbReference type="ARBA" id="ARBA00000877"/>
    </source>
</evidence>
<dbReference type="PANTHER" id="PTHR34185">
    <property type="entry name" value="DIADENYLATE CYCLASE"/>
    <property type="match status" value="1"/>
</dbReference>
<keyword evidence="4 6" id="KW-0547">Nucleotide-binding</keyword>
<dbReference type="Pfam" id="PF10372">
    <property type="entry name" value="CdaS_N"/>
    <property type="match status" value="1"/>
</dbReference>
<dbReference type="PANTHER" id="PTHR34185:SF2">
    <property type="entry name" value="CYCLIC DI-AMP SYNTHASE CDAS"/>
    <property type="match status" value="1"/>
</dbReference>
<dbReference type="InterPro" id="IPR003390">
    <property type="entry name" value="DNA_integrity_scan_DisA_N"/>
</dbReference>
<dbReference type="SUPFAM" id="SSF143597">
    <property type="entry name" value="YojJ-like"/>
    <property type="match status" value="1"/>
</dbReference>
<accession>A0ABU4JAB5</accession>
<dbReference type="EC" id="2.7.7.85" evidence="6"/>
<dbReference type="InterPro" id="IPR053472">
    <property type="entry name" value="DAC_CdaS-like"/>
</dbReference>
<dbReference type="InterPro" id="IPR034693">
    <property type="entry name" value="CdaS"/>
</dbReference>
<keyword evidence="6" id="KW-0472">Membrane</keyword>
<comment type="catalytic activity">
    <reaction evidence="1 6">
        <text>2 ATP = 3',3'-c-di-AMP + 2 diphosphate</text>
        <dbReference type="Rhea" id="RHEA:35655"/>
        <dbReference type="ChEBI" id="CHEBI:30616"/>
        <dbReference type="ChEBI" id="CHEBI:33019"/>
        <dbReference type="ChEBI" id="CHEBI:71500"/>
        <dbReference type="EC" id="2.7.7.85"/>
    </reaction>
</comment>
<feature type="domain" description="DAC" evidence="7">
    <location>
        <begin position="50"/>
        <end position="209"/>
    </location>
</feature>